<feature type="transmembrane region" description="Helical" evidence="1">
    <location>
        <begin position="45"/>
        <end position="66"/>
    </location>
</feature>
<sequence>MAKYSPTVTLKGPMNGSLLVFAYTSFIICVVMIHRDKELFHSYPAAVVAQMVCAIVQMIYMFVYFLKSHSKIYSVRNMFIVNGLLMLYCFGASIAITVLGKRHGDGYCPGDTPAAHDCQGVLRGTMGMAWVLWIWNIFWMAIIAMIVSTTNSSWSEPLGNVPVIDKVEEEAPKH</sequence>
<feature type="transmembrane region" description="Helical" evidence="1">
    <location>
        <begin position="130"/>
        <end position="147"/>
    </location>
</feature>
<evidence type="ECO:0000256" key="1">
    <source>
        <dbReference type="SAM" id="Phobius"/>
    </source>
</evidence>
<feature type="transmembrane region" description="Helical" evidence="1">
    <location>
        <begin position="12"/>
        <end position="33"/>
    </location>
</feature>
<dbReference type="KEGG" id="tasa:A1Q1_04981"/>
<organism evidence="2 3">
    <name type="scientific">Trichosporon asahii var. asahii (strain ATCC 90039 / CBS 2479 / JCM 2466 / KCTC 7840 / NBRC 103889/ NCYC 2677 / UAMH 7654)</name>
    <name type="common">Yeast</name>
    <dbReference type="NCBI Taxonomy" id="1186058"/>
    <lineage>
        <taxon>Eukaryota</taxon>
        <taxon>Fungi</taxon>
        <taxon>Dikarya</taxon>
        <taxon>Basidiomycota</taxon>
        <taxon>Agaricomycotina</taxon>
        <taxon>Tremellomycetes</taxon>
        <taxon>Trichosporonales</taxon>
        <taxon>Trichosporonaceae</taxon>
        <taxon>Trichosporon</taxon>
    </lineage>
</organism>
<name>J6EUG5_TRIAS</name>
<dbReference type="Proteomes" id="UP000002748">
    <property type="component" value="Unassembled WGS sequence"/>
</dbReference>
<keyword evidence="1" id="KW-1133">Transmembrane helix</keyword>
<dbReference type="AlphaFoldDB" id="J6EUG5"/>
<proteinExistence type="predicted"/>
<accession>J6EUG5</accession>
<dbReference type="HOGENOM" id="CLU_1547512_0_0_1"/>
<keyword evidence="1" id="KW-0472">Membrane</keyword>
<dbReference type="OrthoDB" id="2568061at2759"/>
<dbReference type="VEuPathDB" id="FungiDB:A1Q1_04981"/>
<evidence type="ECO:0000313" key="3">
    <source>
        <dbReference type="Proteomes" id="UP000002748"/>
    </source>
</evidence>
<evidence type="ECO:0000313" key="2">
    <source>
        <dbReference type="EMBL" id="EJT46432.1"/>
    </source>
</evidence>
<dbReference type="GeneID" id="25988493"/>
<reference evidence="2 3" key="1">
    <citation type="journal article" date="2012" name="Eukaryot. Cell">
        <title>Draft genome sequence of CBS 2479, the standard type strain of Trichosporon asahii.</title>
        <authorList>
            <person name="Yang R.Y."/>
            <person name="Li H.T."/>
            <person name="Zhu H."/>
            <person name="Zhou G.P."/>
            <person name="Wang M."/>
            <person name="Wang L."/>
        </authorList>
    </citation>
    <scope>NUCLEOTIDE SEQUENCE [LARGE SCALE GENOMIC DNA]</scope>
    <source>
        <strain evidence="3">ATCC 90039 / CBS 2479 / JCM 2466 / KCTC 7840 / NCYC 2677 / UAMH 7654</strain>
    </source>
</reference>
<dbReference type="EMBL" id="ALBS01000294">
    <property type="protein sequence ID" value="EJT46432.1"/>
    <property type="molecule type" value="Genomic_DNA"/>
</dbReference>
<dbReference type="RefSeq" id="XP_014177263.1">
    <property type="nucleotide sequence ID" value="XM_014321788.1"/>
</dbReference>
<evidence type="ECO:0008006" key="4">
    <source>
        <dbReference type="Google" id="ProtNLM"/>
    </source>
</evidence>
<gene>
    <name evidence="2" type="ORF">A1Q1_04981</name>
</gene>
<comment type="caution">
    <text evidence="2">The sequence shown here is derived from an EMBL/GenBank/DDBJ whole genome shotgun (WGS) entry which is preliminary data.</text>
</comment>
<feature type="transmembrane region" description="Helical" evidence="1">
    <location>
        <begin position="78"/>
        <end position="99"/>
    </location>
</feature>
<protein>
    <recommendedName>
        <fullName evidence="4">MARVEL domain-containing protein</fullName>
    </recommendedName>
</protein>
<keyword evidence="1" id="KW-0812">Transmembrane</keyword>